<dbReference type="GO" id="GO:0003677">
    <property type="term" value="F:DNA binding"/>
    <property type="evidence" value="ECO:0007669"/>
    <property type="project" value="UniProtKB-KW"/>
</dbReference>
<feature type="domain" description="HTH iclR-type" evidence="4">
    <location>
        <begin position="8"/>
        <end position="69"/>
    </location>
</feature>
<evidence type="ECO:0000256" key="3">
    <source>
        <dbReference type="ARBA" id="ARBA00023163"/>
    </source>
</evidence>
<dbReference type="Gene3D" id="1.10.10.10">
    <property type="entry name" value="Winged helix-like DNA-binding domain superfamily/Winged helix DNA-binding domain"/>
    <property type="match status" value="1"/>
</dbReference>
<dbReference type="InterPro" id="IPR036388">
    <property type="entry name" value="WH-like_DNA-bd_sf"/>
</dbReference>
<dbReference type="SUPFAM" id="SSF55781">
    <property type="entry name" value="GAF domain-like"/>
    <property type="match status" value="1"/>
</dbReference>
<evidence type="ECO:0000259" key="5">
    <source>
        <dbReference type="PROSITE" id="PS51078"/>
    </source>
</evidence>
<accession>Q1J3W3</accession>
<dbReference type="InterPro" id="IPR014757">
    <property type="entry name" value="Tscrpt_reg_IclR_C"/>
</dbReference>
<dbReference type="InterPro" id="IPR005471">
    <property type="entry name" value="Tscrpt_reg_IclR_N"/>
</dbReference>
<dbReference type="RefSeq" id="WP_011525674.1">
    <property type="nucleotide sequence ID" value="NC_008010.2"/>
</dbReference>
<dbReference type="SMART" id="SM00346">
    <property type="entry name" value="HTH_ICLR"/>
    <property type="match status" value="1"/>
</dbReference>
<dbReference type="Proteomes" id="UP000002431">
    <property type="component" value="Plasmid pDGEO01"/>
</dbReference>
<keyword evidence="6" id="KW-0614">Plasmid</keyword>
<dbReference type="Gene3D" id="3.30.450.40">
    <property type="match status" value="1"/>
</dbReference>
<dbReference type="GO" id="GO:0045892">
    <property type="term" value="P:negative regulation of DNA-templated transcription"/>
    <property type="evidence" value="ECO:0007669"/>
    <property type="project" value="TreeGrafter"/>
</dbReference>
<dbReference type="KEGG" id="dge:Dgeo_2380"/>
<dbReference type="GO" id="GO:0003700">
    <property type="term" value="F:DNA-binding transcription factor activity"/>
    <property type="evidence" value="ECO:0007669"/>
    <property type="project" value="TreeGrafter"/>
</dbReference>
<gene>
    <name evidence="6" type="ordered locus">Dgeo_2380</name>
</gene>
<dbReference type="Pfam" id="PF01614">
    <property type="entry name" value="IclR_C"/>
    <property type="match status" value="1"/>
</dbReference>
<evidence type="ECO:0000313" key="6">
    <source>
        <dbReference type="EMBL" id="ABF43815.1"/>
    </source>
</evidence>
<evidence type="ECO:0000256" key="1">
    <source>
        <dbReference type="ARBA" id="ARBA00023015"/>
    </source>
</evidence>
<proteinExistence type="predicted"/>
<dbReference type="eggNOG" id="COG1414">
    <property type="taxonomic scope" value="Bacteria"/>
</dbReference>
<dbReference type="SUPFAM" id="SSF46785">
    <property type="entry name" value="Winged helix' DNA-binding domain"/>
    <property type="match status" value="1"/>
</dbReference>
<dbReference type="PROSITE" id="PS51078">
    <property type="entry name" value="ICLR_ED"/>
    <property type="match status" value="1"/>
</dbReference>
<keyword evidence="2" id="KW-0238">DNA-binding</keyword>
<keyword evidence="1" id="KW-0805">Transcription regulation</keyword>
<dbReference type="PANTHER" id="PTHR30136:SF2">
    <property type="entry name" value="TRANSCRIPTIONAL REGULATOR ICLR"/>
    <property type="match status" value="1"/>
</dbReference>
<reference evidence="6" key="1">
    <citation type="submission" date="2006-04" db="EMBL/GenBank/DDBJ databases">
        <title>Complete sequence of plasmid1 pDGEO01 of Deinococcus geothermalis DSM 11300.</title>
        <authorList>
            <consortium name="US DOE Joint Genome Institute"/>
            <person name="Copeland A."/>
            <person name="Lucas S."/>
            <person name="Lapidus A."/>
            <person name="Barry K."/>
            <person name="Detter J.C."/>
            <person name="Glavina del Rio T."/>
            <person name="Hammon N."/>
            <person name="Israni S."/>
            <person name="Dalin E."/>
            <person name="Tice H."/>
            <person name="Pitluck S."/>
            <person name="Brettin T."/>
            <person name="Bruce D."/>
            <person name="Han C."/>
            <person name="Tapia R."/>
            <person name="Saunders E."/>
            <person name="Gilna P."/>
            <person name="Schmutz J."/>
            <person name="Larimer F."/>
            <person name="Land M."/>
            <person name="Hauser L."/>
            <person name="Kyrpides N."/>
            <person name="Kim E."/>
            <person name="Daly M.J."/>
            <person name="Fredrickson J.K."/>
            <person name="Makarova K.S."/>
            <person name="Gaidamakova E.K."/>
            <person name="Zhai M."/>
            <person name="Richardson P."/>
        </authorList>
    </citation>
    <scope>NUCLEOTIDE SEQUENCE</scope>
    <source>
        <strain evidence="6">DSM 11300</strain>
        <plasmid evidence="6">pDGEO01</plasmid>
    </source>
</reference>
<evidence type="ECO:0000256" key="2">
    <source>
        <dbReference type="ARBA" id="ARBA00023125"/>
    </source>
</evidence>
<keyword evidence="7" id="KW-1185">Reference proteome</keyword>
<geneLocation type="plasmid" evidence="6 7">
    <name>pDGEO01</name>
</geneLocation>
<dbReference type="InterPro" id="IPR050707">
    <property type="entry name" value="HTH_MetabolicPath_Reg"/>
</dbReference>
<evidence type="ECO:0000313" key="7">
    <source>
        <dbReference type="Proteomes" id="UP000002431"/>
    </source>
</evidence>
<sequence>MPSTSRTVQSVENIGRLLELFTVETPEIGVTEAAQHLEMSKSSVHALLTALTHIGLLHRVVTGRYRLGFQVLALNSVLMSHTPWRRIAREEMTHLADAVGEPVHLAVLDGGQAICIDKVEGNAPLANTPIGGILPPHATALGKIILAHQTADEIARWYQSGTLRMYTPNTIVSLDELLSDLAHSRERGYALAVEERATGVCSIAAPIFDPNGEVIAAMSISTSAKRFAARKPGLVTHLREATATTSRRIGYVESSGSEDGLYWHSIRGRAMLRRRSVRRGSEAVLGIEASR</sequence>
<protein>
    <submittedName>
        <fullName evidence="6">Transcriptional regulator, IclR family</fullName>
    </submittedName>
</protein>
<dbReference type="Pfam" id="PF09339">
    <property type="entry name" value="HTH_IclR"/>
    <property type="match status" value="1"/>
</dbReference>
<dbReference type="HOGENOM" id="CLU_062618_6_2_0"/>
<dbReference type="AlphaFoldDB" id="Q1J3W3"/>
<organism evidence="6 7">
    <name type="scientific">Deinococcus geothermalis (strain DSM 11300 / CIP 105573 / AG-3a)</name>
    <dbReference type="NCBI Taxonomy" id="319795"/>
    <lineage>
        <taxon>Bacteria</taxon>
        <taxon>Thermotogati</taxon>
        <taxon>Deinococcota</taxon>
        <taxon>Deinococci</taxon>
        <taxon>Deinococcales</taxon>
        <taxon>Deinococcaceae</taxon>
        <taxon>Deinococcus</taxon>
    </lineage>
</organism>
<dbReference type="PANTHER" id="PTHR30136">
    <property type="entry name" value="HELIX-TURN-HELIX TRANSCRIPTIONAL REGULATOR, ICLR FAMILY"/>
    <property type="match status" value="1"/>
</dbReference>
<dbReference type="EMBL" id="CP000358">
    <property type="protein sequence ID" value="ABF43815.1"/>
    <property type="molecule type" value="Genomic_DNA"/>
</dbReference>
<feature type="domain" description="IclR-ED" evidence="5">
    <location>
        <begin position="70"/>
        <end position="251"/>
    </location>
</feature>
<dbReference type="PROSITE" id="PS51077">
    <property type="entry name" value="HTH_ICLR"/>
    <property type="match status" value="1"/>
</dbReference>
<evidence type="ECO:0000259" key="4">
    <source>
        <dbReference type="PROSITE" id="PS51077"/>
    </source>
</evidence>
<dbReference type="InterPro" id="IPR029016">
    <property type="entry name" value="GAF-like_dom_sf"/>
</dbReference>
<dbReference type="InterPro" id="IPR036390">
    <property type="entry name" value="WH_DNA-bd_sf"/>
</dbReference>
<keyword evidence="3" id="KW-0804">Transcription</keyword>
<name>Q1J3W3_DEIGD</name>